<evidence type="ECO:0000313" key="1">
    <source>
        <dbReference type="EMBL" id="OLY77664.1"/>
    </source>
</evidence>
<reference evidence="1 2" key="1">
    <citation type="journal article" date="2016" name="Mol. Biol. Evol.">
        <title>Genome-Wide Survey of Gut Fungi (Harpellales) Reveals the First Horizontally Transferred Ubiquitin Gene from a Mosquito Host.</title>
        <authorList>
            <person name="Wang Y."/>
            <person name="White M.M."/>
            <person name="Kvist S."/>
            <person name="Moncalvo J.M."/>
        </authorList>
    </citation>
    <scope>NUCLEOTIDE SEQUENCE [LARGE SCALE GENOMIC DNA]</scope>
    <source>
        <strain evidence="1 2">ALG-7-W6</strain>
    </source>
</reference>
<evidence type="ECO:0000313" key="2">
    <source>
        <dbReference type="Proteomes" id="UP000187455"/>
    </source>
</evidence>
<comment type="caution">
    <text evidence="1">The sequence shown here is derived from an EMBL/GenBank/DDBJ whole genome shotgun (WGS) entry which is preliminary data.</text>
</comment>
<dbReference type="AlphaFoldDB" id="A0A1R0GLA1"/>
<name>A0A1R0GLA1_9FUNG</name>
<accession>A0A1R0GLA1</accession>
<sequence>MNPEIISSITNGQILSLDVYKYHLQRKNDINGNLYGICVKRDTCYGRQLLTMSFQIITSSDLKINVFYCMTQAQHSEETVF</sequence>
<gene>
    <name evidence="1" type="ORF">AYI68_g8302</name>
</gene>
<dbReference type="Proteomes" id="UP000187455">
    <property type="component" value="Unassembled WGS sequence"/>
</dbReference>
<organism evidence="1 2">
    <name type="scientific">Smittium mucronatum</name>
    <dbReference type="NCBI Taxonomy" id="133383"/>
    <lineage>
        <taxon>Eukaryota</taxon>
        <taxon>Fungi</taxon>
        <taxon>Fungi incertae sedis</taxon>
        <taxon>Zoopagomycota</taxon>
        <taxon>Kickxellomycotina</taxon>
        <taxon>Harpellomycetes</taxon>
        <taxon>Harpellales</taxon>
        <taxon>Legeriomycetaceae</taxon>
        <taxon>Smittium</taxon>
    </lineage>
</organism>
<keyword evidence="2" id="KW-1185">Reference proteome</keyword>
<protein>
    <submittedName>
        <fullName evidence="1">Uncharacterized protein</fullName>
    </submittedName>
</protein>
<proteinExistence type="predicted"/>
<dbReference type="EMBL" id="LSSL01007747">
    <property type="protein sequence ID" value="OLY77664.1"/>
    <property type="molecule type" value="Genomic_DNA"/>
</dbReference>